<dbReference type="InterPro" id="IPR007037">
    <property type="entry name" value="SIP_rossman_dom"/>
</dbReference>
<sequence>MRCSLCTRAPRPLLSPQRGGRERGGALTLFFGDETALGLGLAFQAAHPQADLFRPVIEVSASEHPDVSTLFPQLTIIPRLDGQPGAAHLHWLEHEQEGINLAEQTFYLVGHAQSIQAIRQVLMQRYHLERQRLKTKPYWADGKRGL</sequence>
<feature type="domain" description="SIP-like Rossmann fold" evidence="1">
    <location>
        <begin position="29"/>
        <end position="142"/>
    </location>
</feature>
<name>A0A328VQV4_9CHLR</name>
<dbReference type="OrthoDB" id="9814826at2"/>
<evidence type="ECO:0000259" key="1">
    <source>
        <dbReference type="Pfam" id="PF04954"/>
    </source>
</evidence>
<reference evidence="2 3" key="1">
    <citation type="submission" date="2016-08" db="EMBL/GenBank/DDBJ databases">
        <title>Analysis of Carbohydrate Active Enzymes in Thermogemmatispora T81 Reveals Carbohydrate Degradation Ability.</title>
        <authorList>
            <person name="Tomazini A."/>
            <person name="Lal S."/>
            <person name="Stott M."/>
            <person name="Henrissat B."/>
            <person name="Polikarpov I."/>
            <person name="Sparling R."/>
            <person name="Levin D.B."/>
        </authorList>
    </citation>
    <scope>NUCLEOTIDE SEQUENCE [LARGE SCALE GENOMIC DNA]</scope>
    <source>
        <strain evidence="2 3">T81</strain>
    </source>
</reference>
<keyword evidence="3" id="KW-1185">Reference proteome</keyword>
<protein>
    <recommendedName>
        <fullName evidence="1">SIP-like Rossmann fold domain-containing protein</fullName>
    </recommendedName>
</protein>
<dbReference type="Gene3D" id="3.40.50.80">
    <property type="entry name" value="Nucleotide-binding domain of ferredoxin-NADP reductase (FNR) module"/>
    <property type="match status" value="1"/>
</dbReference>
<gene>
    <name evidence="2" type="ORF">A4R35_18850</name>
</gene>
<accession>A0A328VQV4</accession>
<organism evidence="2 3">
    <name type="scientific">Thermogemmatispora tikiterensis</name>
    <dbReference type="NCBI Taxonomy" id="1825093"/>
    <lineage>
        <taxon>Bacteria</taxon>
        <taxon>Bacillati</taxon>
        <taxon>Chloroflexota</taxon>
        <taxon>Ktedonobacteria</taxon>
        <taxon>Thermogemmatisporales</taxon>
        <taxon>Thermogemmatisporaceae</taxon>
        <taxon>Thermogemmatispora</taxon>
    </lineage>
</organism>
<dbReference type="InterPro" id="IPR039261">
    <property type="entry name" value="FNR_nucleotide-bd"/>
</dbReference>
<dbReference type="AlphaFoldDB" id="A0A328VQV4"/>
<dbReference type="RefSeq" id="WP_112432117.1">
    <property type="nucleotide sequence ID" value="NZ_MCIF01000002.1"/>
</dbReference>
<proteinExistence type="predicted"/>
<evidence type="ECO:0000313" key="2">
    <source>
        <dbReference type="EMBL" id="RAQ97604.1"/>
    </source>
</evidence>
<dbReference type="Pfam" id="PF04954">
    <property type="entry name" value="SIP"/>
    <property type="match status" value="1"/>
</dbReference>
<comment type="caution">
    <text evidence="2">The sequence shown here is derived from an EMBL/GenBank/DDBJ whole genome shotgun (WGS) entry which is preliminary data.</text>
</comment>
<dbReference type="EMBL" id="MCIF01000002">
    <property type="protein sequence ID" value="RAQ97604.1"/>
    <property type="molecule type" value="Genomic_DNA"/>
</dbReference>
<evidence type="ECO:0000313" key="3">
    <source>
        <dbReference type="Proteomes" id="UP000248706"/>
    </source>
</evidence>
<dbReference type="Proteomes" id="UP000248706">
    <property type="component" value="Unassembled WGS sequence"/>
</dbReference>